<proteinExistence type="predicted"/>
<evidence type="ECO:0008006" key="3">
    <source>
        <dbReference type="Google" id="ProtNLM"/>
    </source>
</evidence>
<organism evidence="1 2">
    <name type="scientific">Syncephalastrum racemosum</name>
    <name type="common">Filamentous fungus</name>
    <dbReference type="NCBI Taxonomy" id="13706"/>
    <lineage>
        <taxon>Eukaryota</taxon>
        <taxon>Fungi</taxon>
        <taxon>Fungi incertae sedis</taxon>
        <taxon>Mucoromycota</taxon>
        <taxon>Mucoromycotina</taxon>
        <taxon>Mucoromycetes</taxon>
        <taxon>Mucorales</taxon>
        <taxon>Syncephalastraceae</taxon>
        <taxon>Syncephalastrum</taxon>
    </lineage>
</organism>
<evidence type="ECO:0000313" key="1">
    <source>
        <dbReference type="EMBL" id="ORZ02351.1"/>
    </source>
</evidence>
<dbReference type="OMA" id="TRHRLFF"/>
<accession>A0A1X2HS35</accession>
<dbReference type="OrthoDB" id="2281003at2759"/>
<keyword evidence="2" id="KW-1185">Reference proteome</keyword>
<dbReference type="Proteomes" id="UP000242180">
    <property type="component" value="Unassembled WGS sequence"/>
</dbReference>
<sequence>MAVFLPVFLIGAPVGYFTWASVFNGVDYQAAKLTIGEPPSAMKEWSRQQQLQEYYPATSTGAAVAGSAISMVALAKATFTPATRQRLFFERAPPGANMRVLAAKLGLELLWRCGAVFYGGAAGGAITGRLLGEKTVKTKS</sequence>
<dbReference type="InParanoid" id="A0A1X2HS35"/>
<name>A0A1X2HS35_SYNRA</name>
<reference evidence="1 2" key="1">
    <citation type="submission" date="2016-07" db="EMBL/GenBank/DDBJ databases">
        <title>Pervasive Adenine N6-methylation of Active Genes in Fungi.</title>
        <authorList>
            <consortium name="DOE Joint Genome Institute"/>
            <person name="Mondo S.J."/>
            <person name="Dannebaum R.O."/>
            <person name="Kuo R.C."/>
            <person name="Labutti K."/>
            <person name="Haridas S."/>
            <person name="Kuo A."/>
            <person name="Salamov A."/>
            <person name="Ahrendt S.R."/>
            <person name="Lipzen A."/>
            <person name="Sullivan W."/>
            <person name="Andreopoulos W.B."/>
            <person name="Clum A."/>
            <person name="Lindquist E."/>
            <person name="Daum C."/>
            <person name="Ramamoorthy G.K."/>
            <person name="Gryganskyi A."/>
            <person name="Culley D."/>
            <person name="Magnuson J.K."/>
            <person name="James T.Y."/>
            <person name="O'Malley M.A."/>
            <person name="Stajich J.E."/>
            <person name="Spatafora J.W."/>
            <person name="Visel A."/>
            <person name="Grigoriev I.V."/>
        </authorList>
    </citation>
    <scope>NUCLEOTIDE SEQUENCE [LARGE SCALE GENOMIC DNA]</scope>
    <source>
        <strain evidence="1 2">NRRL 2496</strain>
    </source>
</reference>
<dbReference type="AlphaFoldDB" id="A0A1X2HS35"/>
<comment type="caution">
    <text evidence="1">The sequence shown here is derived from an EMBL/GenBank/DDBJ whole genome shotgun (WGS) entry which is preliminary data.</text>
</comment>
<protein>
    <recommendedName>
        <fullName evidence="3">Mitochondrial carrier domain-containing protein</fullName>
    </recommendedName>
</protein>
<evidence type="ECO:0000313" key="2">
    <source>
        <dbReference type="Proteomes" id="UP000242180"/>
    </source>
</evidence>
<dbReference type="EMBL" id="MCGN01000001">
    <property type="protein sequence ID" value="ORZ02351.1"/>
    <property type="molecule type" value="Genomic_DNA"/>
</dbReference>
<gene>
    <name evidence="1" type="ORF">BCR43DRAFT_481414</name>
</gene>